<evidence type="ECO:0000313" key="1">
    <source>
        <dbReference type="EMBL" id="GID11667.1"/>
    </source>
</evidence>
<proteinExistence type="predicted"/>
<dbReference type="Proteomes" id="UP000612808">
    <property type="component" value="Unassembled WGS sequence"/>
</dbReference>
<reference evidence="1" key="1">
    <citation type="submission" date="2021-01" db="EMBL/GenBank/DDBJ databases">
        <title>Whole genome shotgun sequence of Actinocatenispora rupis NBRC 107355.</title>
        <authorList>
            <person name="Komaki H."/>
            <person name="Tamura T."/>
        </authorList>
    </citation>
    <scope>NUCLEOTIDE SEQUENCE</scope>
    <source>
        <strain evidence="1">NBRC 107355</strain>
    </source>
</reference>
<comment type="caution">
    <text evidence="1">The sequence shown here is derived from an EMBL/GenBank/DDBJ whole genome shotgun (WGS) entry which is preliminary data.</text>
</comment>
<accession>A0A8J3J7P7</accession>
<gene>
    <name evidence="1" type="ORF">Aru02nite_25560</name>
</gene>
<name>A0A8J3J7P7_9ACTN</name>
<organism evidence="1 2">
    <name type="scientific">Actinocatenispora rupis</name>
    <dbReference type="NCBI Taxonomy" id="519421"/>
    <lineage>
        <taxon>Bacteria</taxon>
        <taxon>Bacillati</taxon>
        <taxon>Actinomycetota</taxon>
        <taxon>Actinomycetes</taxon>
        <taxon>Micromonosporales</taxon>
        <taxon>Micromonosporaceae</taxon>
        <taxon>Actinocatenispora</taxon>
    </lineage>
</organism>
<sequence length="129" mass="13458">MTADRRPNSPYQARDELRGLLLVAAVAAVPDQQPVVVHDAGPGGAGAISDGAATAVTSRIRVEIGDPAGTPAPTRLAAARRYLADEGWAVVRSSHTELVAVRGGFTITVAKRDDERRLVLTGETPALPL</sequence>
<dbReference type="EMBL" id="BOMB01000013">
    <property type="protein sequence ID" value="GID11667.1"/>
    <property type="molecule type" value="Genomic_DNA"/>
</dbReference>
<keyword evidence="2" id="KW-1185">Reference proteome</keyword>
<evidence type="ECO:0000313" key="2">
    <source>
        <dbReference type="Proteomes" id="UP000612808"/>
    </source>
</evidence>
<dbReference type="RefSeq" id="WP_203657671.1">
    <property type="nucleotide sequence ID" value="NZ_BAAAZM010000001.1"/>
</dbReference>
<protein>
    <submittedName>
        <fullName evidence="1">Uncharacterized protein</fullName>
    </submittedName>
</protein>
<dbReference type="AlphaFoldDB" id="A0A8J3J7P7"/>